<evidence type="ECO:0000259" key="1">
    <source>
        <dbReference type="PROSITE" id="PS50125"/>
    </source>
</evidence>
<dbReference type="GO" id="GO:0004016">
    <property type="term" value="F:adenylate cyclase activity"/>
    <property type="evidence" value="ECO:0007669"/>
    <property type="project" value="UniProtKB-ARBA"/>
</dbReference>
<evidence type="ECO:0000313" key="2">
    <source>
        <dbReference type="EMBL" id="TFH90145.1"/>
    </source>
</evidence>
<reference evidence="2 3" key="1">
    <citation type="submission" date="2019-01" db="EMBL/GenBank/DDBJ databases">
        <title>Vibrio BEI176 sp. nov, a marine bacterium isolated from China: eastern marignal seas.</title>
        <authorList>
            <person name="Li B."/>
        </authorList>
    </citation>
    <scope>NUCLEOTIDE SEQUENCE [LARGE SCALE GENOMIC DNA]</scope>
    <source>
        <strain evidence="2 3">BEI176</strain>
    </source>
</reference>
<evidence type="ECO:0000313" key="3">
    <source>
        <dbReference type="Proteomes" id="UP000297753"/>
    </source>
</evidence>
<dbReference type="InterPro" id="IPR001054">
    <property type="entry name" value="A/G_cyclase"/>
</dbReference>
<dbReference type="InterPro" id="IPR050697">
    <property type="entry name" value="Adenylyl/Guanylyl_Cyclase_3/4"/>
</dbReference>
<dbReference type="Pfam" id="PF00211">
    <property type="entry name" value="Guanylate_cyc"/>
    <property type="match status" value="1"/>
</dbReference>
<dbReference type="InterPro" id="IPR029787">
    <property type="entry name" value="Nucleotide_cyclase"/>
</dbReference>
<dbReference type="Pfam" id="PF14026">
    <property type="entry name" value="SCO4226-like"/>
    <property type="match status" value="1"/>
</dbReference>
<feature type="domain" description="Guanylate cyclase" evidence="1">
    <location>
        <begin position="110"/>
        <end position="224"/>
    </location>
</feature>
<dbReference type="SMART" id="SM00044">
    <property type="entry name" value="CYCc"/>
    <property type="match status" value="1"/>
</dbReference>
<dbReference type="RefSeq" id="WP_134836778.1">
    <property type="nucleotide sequence ID" value="NZ_SATR01000034.1"/>
</dbReference>
<dbReference type="AlphaFoldDB" id="A0A4Y8WC57"/>
<dbReference type="InterPro" id="IPR025336">
    <property type="entry name" value="SCO4226-like"/>
</dbReference>
<dbReference type="Gene3D" id="3.30.70.3090">
    <property type="entry name" value="ORF SCO4226, nickel-binding ferredoxin-like monomer"/>
    <property type="match status" value="1"/>
</dbReference>
<dbReference type="GO" id="GO:0009190">
    <property type="term" value="P:cyclic nucleotide biosynthetic process"/>
    <property type="evidence" value="ECO:0007669"/>
    <property type="project" value="InterPro"/>
</dbReference>
<accession>A0A4Y8WC57</accession>
<organism evidence="2 3">
    <name type="scientific">Vibrio ouci</name>
    <dbReference type="NCBI Taxonomy" id="2499078"/>
    <lineage>
        <taxon>Bacteria</taxon>
        <taxon>Pseudomonadati</taxon>
        <taxon>Pseudomonadota</taxon>
        <taxon>Gammaproteobacteria</taxon>
        <taxon>Vibrionales</taxon>
        <taxon>Vibrionaceae</taxon>
        <taxon>Vibrio</taxon>
    </lineage>
</organism>
<keyword evidence="3" id="KW-1185">Reference proteome</keyword>
<dbReference type="SUPFAM" id="SSF55073">
    <property type="entry name" value="Nucleotide cyclase"/>
    <property type="match status" value="1"/>
</dbReference>
<dbReference type="Proteomes" id="UP000297753">
    <property type="component" value="Unassembled WGS sequence"/>
</dbReference>
<dbReference type="PANTHER" id="PTHR43081">
    <property type="entry name" value="ADENYLATE CYCLASE, TERMINAL-DIFFERENTIATION SPECIFIC-RELATED"/>
    <property type="match status" value="1"/>
</dbReference>
<dbReference type="OrthoDB" id="24024at2"/>
<comment type="caution">
    <text evidence="2">The sequence shown here is derived from an EMBL/GenBank/DDBJ whole genome shotgun (WGS) entry which is preliminary data.</text>
</comment>
<dbReference type="EMBL" id="SATR01000034">
    <property type="protein sequence ID" value="TFH90145.1"/>
    <property type="molecule type" value="Genomic_DNA"/>
</dbReference>
<proteinExistence type="predicted"/>
<gene>
    <name evidence="2" type="ORF">ELS82_18425</name>
</gene>
<dbReference type="GO" id="GO:0035556">
    <property type="term" value="P:intracellular signal transduction"/>
    <property type="evidence" value="ECO:0007669"/>
    <property type="project" value="InterPro"/>
</dbReference>
<dbReference type="InterPro" id="IPR042557">
    <property type="entry name" value="SCO4226"/>
</dbReference>
<name>A0A4Y8WC57_9VIBR</name>
<dbReference type="CDD" id="cd07302">
    <property type="entry name" value="CHD"/>
    <property type="match status" value="1"/>
</dbReference>
<dbReference type="PROSITE" id="PS50125">
    <property type="entry name" value="GUANYLATE_CYCLASE_2"/>
    <property type="match status" value="1"/>
</dbReference>
<dbReference type="Gene3D" id="3.30.70.1230">
    <property type="entry name" value="Nucleotide cyclase"/>
    <property type="match status" value="1"/>
</dbReference>
<protein>
    <submittedName>
        <fullName evidence="2">DUF4242 domain-containing protein</fullName>
    </submittedName>
</protein>
<dbReference type="PANTHER" id="PTHR43081:SF1">
    <property type="entry name" value="ADENYLATE CYCLASE, TERMINAL-DIFFERENTIATION SPECIFIC"/>
    <property type="match status" value="1"/>
</dbReference>
<sequence length="270" mass="30486">MPLFMDRHFSENPTREAIELAHKKDLDIQDKYGVKFVTYWFDEMRGTTFCLVEAEDESVIRRVHEEAHGDIPGEIIPVDADIVKLFLGRIADPVASEPHETTEIDSAFRIIMFTDLAGSTAMTTELGDKKSMHLLRIHNVITRDAIKAHEGREIKHTGDGFMVSFTSADEAVKCAKSIQDAFKEHNQNKPEQSMHVRIGLSAGEPVEENNDLFGSSVQMASRVCDATESDQILVVDLVKQSCSNSQFQFREFGKKMFKGFNEPTQVYQVI</sequence>